<evidence type="ECO:0000313" key="14">
    <source>
        <dbReference type="Proteomes" id="UP000566819"/>
    </source>
</evidence>
<evidence type="ECO:0000256" key="4">
    <source>
        <dbReference type="ARBA" id="ARBA00012350"/>
    </source>
</evidence>
<evidence type="ECO:0000313" key="13">
    <source>
        <dbReference type="EMBL" id="KAF4637920.1"/>
    </source>
</evidence>
<dbReference type="Proteomes" id="UP000566819">
    <property type="component" value="Unassembled WGS sequence"/>
</dbReference>
<dbReference type="GO" id="GO:0008496">
    <property type="term" value="F:mannan endo-1,6-alpha-mannosidase activity"/>
    <property type="evidence" value="ECO:0007669"/>
    <property type="project" value="UniProtKB-UniRule"/>
</dbReference>
<evidence type="ECO:0000256" key="6">
    <source>
        <dbReference type="ARBA" id="ARBA00022801"/>
    </source>
</evidence>
<keyword evidence="7 12" id="KW-0472">Membrane</keyword>
<comment type="catalytic activity">
    <reaction evidence="1 10">
        <text>Random hydrolysis of (1-&gt;6)-alpha-D-mannosidic linkages in unbranched (1-&gt;6)-mannans.</text>
        <dbReference type="EC" id="3.2.1.101"/>
    </reaction>
</comment>
<evidence type="ECO:0000256" key="12">
    <source>
        <dbReference type="SAM" id="Phobius"/>
    </source>
</evidence>
<evidence type="ECO:0000256" key="2">
    <source>
        <dbReference type="ARBA" id="ARBA00004308"/>
    </source>
</evidence>
<keyword evidence="9 10" id="KW-0326">Glycosidase</keyword>
<dbReference type="InterPro" id="IPR008928">
    <property type="entry name" value="6-hairpin_glycosidase_sf"/>
</dbReference>
<sequence length="438" mass="47589">MESDSNCDKFRYHIRDASSTIAYGMMKYYTGNHTGDTPGNLPSPYYWWEAGAMFGIMVDYWYYTGDTTYNDVVQQALLSQIGTDDDYMPTNQTKTEGNDDQGFWAMAAMSAAESKFQDPPSTEPGWLALAQAVFNEYVSRWDDSTCGGGLRWQIFTFNNGYTYKNSIANGCFFNIAARLARYTGNQTYADWAVTTWDWMENVGLMSDTYSVYDGSSDLTNCSTVDHLQFTYNQGIFLFGAAVMYNYTNGSALWQTRTSGLLNSSSIFFKDGIMYEQACEDVNTSGTCDTDQLSFKAYLSRWMAATTKIAPFTYTTIMHYLKTSAAAAAAQCDGGTDGVTCGEHWTANSTWDGTYGVGQQMSALSVVQSLLIDQVSELVTNSTGGTSQGNSAAGTGSSSTSSVTVETTITTGDKAGAAFLTAVMIAGVLGGCGFMVMGA</sequence>
<dbReference type="OrthoDB" id="4187847at2759"/>
<reference evidence="13 14" key="1">
    <citation type="submission" date="2020-03" db="EMBL/GenBank/DDBJ databases">
        <title>Draft Genome Sequence of Cudoniella acicularis.</title>
        <authorList>
            <person name="Buettner E."/>
            <person name="Kellner H."/>
        </authorList>
    </citation>
    <scope>NUCLEOTIDE SEQUENCE [LARGE SCALE GENOMIC DNA]</scope>
    <source>
        <strain evidence="13 14">DSM 108380</strain>
    </source>
</reference>
<dbReference type="PIRSF" id="PIRSF016302">
    <property type="entry name" value="Man_a_manosd"/>
    <property type="match status" value="1"/>
</dbReference>
<dbReference type="InterPro" id="IPR014480">
    <property type="entry name" value="Mannan-1_6-alpha_mannosidase"/>
</dbReference>
<dbReference type="SUPFAM" id="SSF48208">
    <property type="entry name" value="Six-hairpin glycosidases"/>
    <property type="match status" value="1"/>
</dbReference>
<keyword evidence="14" id="KW-1185">Reference proteome</keyword>
<feature type="transmembrane region" description="Helical" evidence="12">
    <location>
        <begin position="416"/>
        <end position="436"/>
    </location>
</feature>
<dbReference type="AlphaFoldDB" id="A0A8H4WAP1"/>
<comment type="caution">
    <text evidence="13">The sequence shown here is derived from an EMBL/GenBank/DDBJ whole genome shotgun (WGS) entry which is preliminary data.</text>
</comment>
<keyword evidence="8" id="KW-0325">Glycoprotein</keyword>
<dbReference type="EMBL" id="JAAMPI010000005">
    <property type="protein sequence ID" value="KAF4637920.1"/>
    <property type="molecule type" value="Genomic_DNA"/>
</dbReference>
<proteinExistence type="inferred from homology"/>
<gene>
    <name evidence="13" type="ORF">G7Y89_g149</name>
</gene>
<evidence type="ECO:0000256" key="3">
    <source>
        <dbReference type="ARBA" id="ARBA00009699"/>
    </source>
</evidence>
<feature type="region of interest" description="Disordered" evidence="11">
    <location>
        <begin position="381"/>
        <end position="401"/>
    </location>
</feature>
<accession>A0A8H4WAP1</accession>
<evidence type="ECO:0000256" key="1">
    <source>
        <dbReference type="ARBA" id="ARBA00001452"/>
    </source>
</evidence>
<dbReference type="GO" id="GO:0012505">
    <property type="term" value="C:endomembrane system"/>
    <property type="evidence" value="ECO:0007669"/>
    <property type="project" value="UniProtKB-SubCell"/>
</dbReference>
<keyword evidence="6 10" id="KW-0378">Hydrolase</keyword>
<evidence type="ECO:0000256" key="7">
    <source>
        <dbReference type="ARBA" id="ARBA00023136"/>
    </source>
</evidence>
<protein>
    <recommendedName>
        <fullName evidence="4 10">Mannan endo-1,6-alpha-mannosidase</fullName>
        <ecNumber evidence="4 10">3.2.1.101</ecNumber>
    </recommendedName>
</protein>
<dbReference type="GO" id="GO:0009272">
    <property type="term" value="P:fungal-type cell wall biogenesis"/>
    <property type="evidence" value="ECO:0007669"/>
    <property type="project" value="TreeGrafter"/>
</dbReference>
<evidence type="ECO:0000256" key="9">
    <source>
        <dbReference type="ARBA" id="ARBA00023295"/>
    </source>
</evidence>
<evidence type="ECO:0000256" key="8">
    <source>
        <dbReference type="ARBA" id="ARBA00023180"/>
    </source>
</evidence>
<dbReference type="EC" id="3.2.1.101" evidence="4 10"/>
<dbReference type="FunFam" id="1.50.10.20:FF:000006">
    <property type="entry name" value="Mannan endo-1,6-alpha-mannosidase"/>
    <property type="match status" value="1"/>
</dbReference>
<dbReference type="Gene3D" id="1.50.10.20">
    <property type="match status" value="1"/>
</dbReference>
<organism evidence="13 14">
    <name type="scientific">Cudoniella acicularis</name>
    <dbReference type="NCBI Taxonomy" id="354080"/>
    <lineage>
        <taxon>Eukaryota</taxon>
        <taxon>Fungi</taxon>
        <taxon>Dikarya</taxon>
        <taxon>Ascomycota</taxon>
        <taxon>Pezizomycotina</taxon>
        <taxon>Leotiomycetes</taxon>
        <taxon>Helotiales</taxon>
        <taxon>Tricladiaceae</taxon>
        <taxon>Cudoniella</taxon>
    </lineage>
</organism>
<dbReference type="Pfam" id="PF03663">
    <property type="entry name" value="Glyco_hydro_76"/>
    <property type="match status" value="1"/>
</dbReference>
<evidence type="ECO:0000256" key="11">
    <source>
        <dbReference type="SAM" id="MobiDB-lite"/>
    </source>
</evidence>
<keyword evidence="12" id="KW-1133">Transmembrane helix</keyword>
<evidence type="ECO:0000256" key="10">
    <source>
        <dbReference type="PIRNR" id="PIRNR016302"/>
    </source>
</evidence>
<dbReference type="PANTHER" id="PTHR12145:SF41">
    <property type="entry name" value="MANNAN ENDO-1,6-ALPHA-MANNOSIDASE"/>
    <property type="match status" value="1"/>
</dbReference>
<comment type="subcellular location">
    <subcellularLocation>
        <location evidence="2">Endomembrane system</location>
    </subcellularLocation>
</comment>
<keyword evidence="12" id="KW-0812">Transmembrane</keyword>
<dbReference type="GO" id="GO:0016052">
    <property type="term" value="P:carbohydrate catabolic process"/>
    <property type="evidence" value="ECO:0007669"/>
    <property type="project" value="InterPro"/>
</dbReference>
<name>A0A8H4WAP1_9HELO</name>
<evidence type="ECO:0000256" key="5">
    <source>
        <dbReference type="ARBA" id="ARBA00022729"/>
    </source>
</evidence>
<dbReference type="PANTHER" id="PTHR12145">
    <property type="entry name" value="MANNAN ENDO-1,6-ALPHA-MANNOSIDASE DCW1"/>
    <property type="match status" value="1"/>
</dbReference>
<keyword evidence="5" id="KW-0732">Signal</keyword>
<dbReference type="InterPro" id="IPR005198">
    <property type="entry name" value="Glyco_hydro_76"/>
</dbReference>
<comment type="similarity">
    <text evidence="3 10">Belongs to the glycosyl hydrolase 76 family.</text>
</comment>